<keyword evidence="3" id="KW-0547">Nucleotide-binding</keyword>
<dbReference type="Gene3D" id="3.40.50.300">
    <property type="entry name" value="P-loop containing nucleotide triphosphate hydrolases"/>
    <property type="match status" value="1"/>
</dbReference>
<dbReference type="OrthoDB" id="9778870at2"/>
<keyword evidence="7" id="KW-1185">Reference proteome</keyword>
<dbReference type="PROSITE" id="PS50893">
    <property type="entry name" value="ABC_TRANSPORTER_2"/>
    <property type="match status" value="1"/>
</dbReference>
<protein>
    <submittedName>
        <fullName evidence="6">ABC transporter ATP-binding protein</fullName>
    </submittedName>
</protein>
<dbReference type="PANTHER" id="PTHR46743:SF2">
    <property type="entry name" value="TEICHOIC ACIDS EXPORT ATP-BINDING PROTEIN TAGH"/>
    <property type="match status" value="1"/>
</dbReference>
<proteinExistence type="inferred from homology"/>
<sequence length="227" mass="25419">MIEAINVSKHYIVQGKKKQIFKNLSLTIRAGERVALMGKNGAGKSTLLRLLCGIEKPNSGTVSITSSLSWPVGVGGGFIPNLTGKENVKFVCRLFMNDPEETKEKLRFVKEFAEIGDYFDMPMQTYSSGMRSRVAFGLSMAFDFDFYIVDEALAVGDTAFKMKCKEVFSEKLENKGIIMVSHSKSTIRQFCDRGIFLNNNQIVQSDDINEIISLYKALAKNPQKEEN</sequence>
<organism evidence="6 7">
    <name type="scientific">Legionella septentrionalis</name>
    <dbReference type="NCBI Taxonomy" id="2498109"/>
    <lineage>
        <taxon>Bacteria</taxon>
        <taxon>Pseudomonadati</taxon>
        <taxon>Pseudomonadota</taxon>
        <taxon>Gammaproteobacteria</taxon>
        <taxon>Legionellales</taxon>
        <taxon>Legionellaceae</taxon>
        <taxon>Legionella</taxon>
    </lineage>
</organism>
<feature type="domain" description="ABC transporter" evidence="5">
    <location>
        <begin position="2"/>
        <end position="224"/>
    </location>
</feature>
<keyword evidence="4 6" id="KW-0067">ATP-binding</keyword>
<comment type="similarity">
    <text evidence="1">Belongs to the ABC transporter superfamily.</text>
</comment>
<evidence type="ECO:0000256" key="4">
    <source>
        <dbReference type="ARBA" id="ARBA00022840"/>
    </source>
</evidence>
<dbReference type="InterPro" id="IPR003593">
    <property type="entry name" value="AAA+_ATPase"/>
</dbReference>
<dbReference type="RefSeq" id="WP_127032301.1">
    <property type="nucleotide sequence ID" value="NZ_RZGR01000002.1"/>
</dbReference>
<dbReference type="EMBL" id="RZGR01000002">
    <property type="protein sequence ID" value="RUQ91048.1"/>
    <property type="molecule type" value="Genomic_DNA"/>
</dbReference>
<dbReference type="Pfam" id="PF00005">
    <property type="entry name" value="ABC_tran"/>
    <property type="match status" value="1"/>
</dbReference>
<dbReference type="GO" id="GO:0140359">
    <property type="term" value="F:ABC-type transporter activity"/>
    <property type="evidence" value="ECO:0007669"/>
    <property type="project" value="InterPro"/>
</dbReference>
<dbReference type="SMART" id="SM00382">
    <property type="entry name" value="AAA"/>
    <property type="match status" value="1"/>
</dbReference>
<evidence type="ECO:0000313" key="7">
    <source>
        <dbReference type="Proteomes" id="UP000288012"/>
    </source>
</evidence>
<evidence type="ECO:0000256" key="3">
    <source>
        <dbReference type="ARBA" id="ARBA00022741"/>
    </source>
</evidence>
<dbReference type="PANTHER" id="PTHR46743">
    <property type="entry name" value="TEICHOIC ACIDS EXPORT ATP-BINDING PROTEIN TAGH"/>
    <property type="match status" value="1"/>
</dbReference>
<dbReference type="PROSITE" id="PS00211">
    <property type="entry name" value="ABC_TRANSPORTER_1"/>
    <property type="match status" value="1"/>
</dbReference>
<dbReference type="InterPro" id="IPR003439">
    <property type="entry name" value="ABC_transporter-like_ATP-bd"/>
</dbReference>
<name>A0A433JLY3_9GAMM</name>
<dbReference type="GO" id="GO:0016020">
    <property type="term" value="C:membrane"/>
    <property type="evidence" value="ECO:0007669"/>
    <property type="project" value="InterPro"/>
</dbReference>
<evidence type="ECO:0000259" key="5">
    <source>
        <dbReference type="PROSITE" id="PS50893"/>
    </source>
</evidence>
<dbReference type="CDD" id="cd03220">
    <property type="entry name" value="ABC_KpsT_Wzt"/>
    <property type="match status" value="1"/>
</dbReference>
<accession>A0A433JLY3</accession>
<evidence type="ECO:0000256" key="2">
    <source>
        <dbReference type="ARBA" id="ARBA00022448"/>
    </source>
</evidence>
<dbReference type="InterPro" id="IPR027417">
    <property type="entry name" value="P-loop_NTPase"/>
</dbReference>
<evidence type="ECO:0000313" key="6">
    <source>
        <dbReference type="EMBL" id="RUQ91048.1"/>
    </source>
</evidence>
<dbReference type="SUPFAM" id="SSF52540">
    <property type="entry name" value="P-loop containing nucleoside triphosphate hydrolases"/>
    <property type="match status" value="1"/>
</dbReference>
<dbReference type="GO" id="GO:0016887">
    <property type="term" value="F:ATP hydrolysis activity"/>
    <property type="evidence" value="ECO:0007669"/>
    <property type="project" value="InterPro"/>
</dbReference>
<dbReference type="InterPro" id="IPR050683">
    <property type="entry name" value="Bact_Polysacc_Export_ATP-bd"/>
</dbReference>
<dbReference type="AlphaFoldDB" id="A0A433JLY3"/>
<gene>
    <name evidence="6" type="ORF">EKM59_00780</name>
</gene>
<comment type="caution">
    <text evidence="6">The sequence shown here is derived from an EMBL/GenBank/DDBJ whole genome shotgun (WGS) entry which is preliminary data.</text>
</comment>
<reference evidence="6 7" key="1">
    <citation type="submission" date="2018-12" db="EMBL/GenBank/DDBJ databases">
        <title>Legionella sp,whole genome shotgun sequence.</title>
        <authorList>
            <person name="Wu H."/>
        </authorList>
    </citation>
    <scope>NUCLEOTIDE SEQUENCE [LARGE SCALE GENOMIC DNA]</scope>
    <source>
        <strain evidence="7">km714</strain>
    </source>
</reference>
<keyword evidence="2" id="KW-0813">Transport</keyword>
<dbReference type="Proteomes" id="UP000288012">
    <property type="component" value="Unassembled WGS sequence"/>
</dbReference>
<dbReference type="GO" id="GO:0005524">
    <property type="term" value="F:ATP binding"/>
    <property type="evidence" value="ECO:0007669"/>
    <property type="project" value="UniProtKB-KW"/>
</dbReference>
<dbReference type="InterPro" id="IPR015860">
    <property type="entry name" value="ABC_transpr_TagH-like"/>
</dbReference>
<dbReference type="InterPro" id="IPR017871">
    <property type="entry name" value="ABC_transporter-like_CS"/>
</dbReference>
<evidence type="ECO:0000256" key="1">
    <source>
        <dbReference type="ARBA" id="ARBA00005417"/>
    </source>
</evidence>